<comment type="caution">
    <text evidence="2">The sequence shown here is derived from an EMBL/GenBank/DDBJ whole genome shotgun (WGS) entry which is preliminary data.</text>
</comment>
<dbReference type="Proteomes" id="UP001152607">
    <property type="component" value="Unassembled WGS sequence"/>
</dbReference>
<feature type="region of interest" description="Disordered" evidence="1">
    <location>
        <begin position="1"/>
        <end position="27"/>
    </location>
</feature>
<sequence length="57" mass="6183">MNATLREQRKMYISPIDGAPRKEGNPANSQCSCPVVEGGTLANFCFCFERGTSASKL</sequence>
<reference evidence="2" key="1">
    <citation type="submission" date="2023-01" db="EMBL/GenBank/DDBJ databases">
        <authorList>
            <person name="Van Ghelder C."/>
            <person name="Rancurel C."/>
        </authorList>
    </citation>
    <scope>NUCLEOTIDE SEQUENCE</scope>
    <source>
        <strain evidence="2">CNCM I-4278</strain>
    </source>
</reference>
<name>A0A9W4UCL9_9PLEO</name>
<accession>A0A9W4UCL9</accession>
<evidence type="ECO:0000313" key="2">
    <source>
        <dbReference type="EMBL" id="CAI6333893.1"/>
    </source>
</evidence>
<keyword evidence="3" id="KW-1185">Reference proteome</keyword>
<proteinExistence type="predicted"/>
<feature type="compositionally biased region" description="Basic and acidic residues" evidence="1">
    <location>
        <begin position="1"/>
        <end position="10"/>
    </location>
</feature>
<evidence type="ECO:0000313" key="3">
    <source>
        <dbReference type="Proteomes" id="UP001152607"/>
    </source>
</evidence>
<gene>
    <name evidence="2" type="ORF">PDIGIT_LOCUS6945</name>
</gene>
<organism evidence="2 3">
    <name type="scientific">Periconia digitata</name>
    <dbReference type="NCBI Taxonomy" id="1303443"/>
    <lineage>
        <taxon>Eukaryota</taxon>
        <taxon>Fungi</taxon>
        <taxon>Dikarya</taxon>
        <taxon>Ascomycota</taxon>
        <taxon>Pezizomycotina</taxon>
        <taxon>Dothideomycetes</taxon>
        <taxon>Pleosporomycetidae</taxon>
        <taxon>Pleosporales</taxon>
        <taxon>Massarineae</taxon>
        <taxon>Periconiaceae</taxon>
        <taxon>Periconia</taxon>
    </lineage>
</organism>
<dbReference type="AlphaFoldDB" id="A0A9W4UCL9"/>
<dbReference type="EMBL" id="CAOQHR010000004">
    <property type="protein sequence ID" value="CAI6333893.1"/>
    <property type="molecule type" value="Genomic_DNA"/>
</dbReference>
<protein>
    <submittedName>
        <fullName evidence="2">Uncharacterized protein</fullName>
    </submittedName>
</protein>
<evidence type="ECO:0000256" key="1">
    <source>
        <dbReference type="SAM" id="MobiDB-lite"/>
    </source>
</evidence>